<evidence type="ECO:0000313" key="2">
    <source>
        <dbReference type="Proteomes" id="UP000541154"/>
    </source>
</evidence>
<gene>
    <name evidence="1" type="ORF">ETB97_007840</name>
</gene>
<evidence type="ECO:0000313" key="1">
    <source>
        <dbReference type="EMBL" id="KAF5856136.1"/>
    </source>
</evidence>
<sequence length="139" mass="15505">MASSGRLRARLKNDLLEGIPIVGFDLKILFVGSCIRRLSDFPSYSWAGWAGAVQCFMPLGKLVEFLLLSEGSGQVEDIIPRASISEPRGAQSHSWRYYWIMLISWEVGVAKRLGIGTVDADSVQESYELELVREEILLA</sequence>
<reference evidence="1 2" key="1">
    <citation type="submission" date="2019-04" db="EMBL/GenBank/DDBJ databases">
        <title>Aspergillus burnettii sp. nov., novel species from soil in southeast Queensland.</title>
        <authorList>
            <person name="Gilchrist C.L.M."/>
            <person name="Pitt J.I."/>
            <person name="Lange L."/>
            <person name="Lacey H.J."/>
            <person name="Vuong D."/>
            <person name="Midgley D.J."/>
            <person name="Greenfield P."/>
            <person name="Bradbury M."/>
            <person name="Lacey E."/>
            <person name="Busk P.K."/>
            <person name="Pilgaard B."/>
            <person name="Chooi Y.H."/>
            <person name="Piggott A.M."/>
        </authorList>
    </citation>
    <scope>NUCLEOTIDE SEQUENCE [LARGE SCALE GENOMIC DNA]</scope>
    <source>
        <strain evidence="1 2">FRR 5400</strain>
    </source>
</reference>
<accession>A0A8H5ZTP7</accession>
<dbReference type="EMBL" id="SPNV01000344">
    <property type="protein sequence ID" value="KAF5856136.1"/>
    <property type="molecule type" value="Genomic_DNA"/>
</dbReference>
<organism evidence="1 2">
    <name type="scientific">Petromyces alliaceus</name>
    <name type="common">Aspergillus alliaceus</name>
    <dbReference type="NCBI Taxonomy" id="209559"/>
    <lineage>
        <taxon>Eukaryota</taxon>
        <taxon>Fungi</taxon>
        <taxon>Dikarya</taxon>
        <taxon>Ascomycota</taxon>
        <taxon>Pezizomycotina</taxon>
        <taxon>Eurotiomycetes</taxon>
        <taxon>Eurotiomycetidae</taxon>
        <taxon>Eurotiales</taxon>
        <taxon>Aspergillaceae</taxon>
        <taxon>Aspergillus</taxon>
        <taxon>Aspergillus subgen. Circumdati</taxon>
    </lineage>
</organism>
<name>A0A8H5ZTP7_PETAA</name>
<keyword evidence="2" id="KW-1185">Reference proteome</keyword>
<dbReference type="Proteomes" id="UP000541154">
    <property type="component" value="Unassembled WGS sequence"/>
</dbReference>
<dbReference type="AlphaFoldDB" id="A0A8H5ZTP7"/>
<protein>
    <submittedName>
        <fullName evidence="1">Uncharacterized protein</fullName>
    </submittedName>
</protein>
<comment type="caution">
    <text evidence="1">The sequence shown here is derived from an EMBL/GenBank/DDBJ whole genome shotgun (WGS) entry which is preliminary data.</text>
</comment>
<proteinExistence type="predicted"/>